<comment type="similarity">
    <text evidence="7">Belongs to the Nibrin family.</text>
</comment>
<organism evidence="10 11">
    <name type="scientific">Chionoecetes opilio</name>
    <name type="common">Atlantic snow crab</name>
    <name type="synonym">Cancer opilio</name>
    <dbReference type="NCBI Taxonomy" id="41210"/>
    <lineage>
        <taxon>Eukaryota</taxon>
        <taxon>Metazoa</taxon>
        <taxon>Ecdysozoa</taxon>
        <taxon>Arthropoda</taxon>
        <taxon>Crustacea</taxon>
        <taxon>Multicrustacea</taxon>
        <taxon>Malacostraca</taxon>
        <taxon>Eumalacostraca</taxon>
        <taxon>Eucarida</taxon>
        <taxon>Decapoda</taxon>
        <taxon>Pleocyemata</taxon>
        <taxon>Brachyura</taxon>
        <taxon>Eubrachyura</taxon>
        <taxon>Majoidea</taxon>
        <taxon>Majidae</taxon>
        <taxon>Chionoecetes</taxon>
    </lineage>
</organism>
<dbReference type="PANTHER" id="PTHR12162">
    <property type="entry name" value="NIBRIN-RELATED"/>
    <property type="match status" value="1"/>
</dbReference>
<feature type="region of interest" description="Disordered" evidence="8">
    <location>
        <begin position="311"/>
        <end position="367"/>
    </location>
</feature>
<protein>
    <submittedName>
        <fullName evidence="10">Nibrin</fullName>
    </submittedName>
</protein>
<feature type="compositionally biased region" description="Polar residues" evidence="8">
    <location>
        <begin position="322"/>
        <end position="333"/>
    </location>
</feature>
<evidence type="ECO:0000313" key="10">
    <source>
        <dbReference type="EMBL" id="KAG0726509.1"/>
    </source>
</evidence>
<dbReference type="Gene3D" id="3.40.50.10190">
    <property type="entry name" value="BRCT domain"/>
    <property type="match status" value="1"/>
</dbReference>
<keyword evidence="11" id="KW-1185">Reference proteome</keyword>
<feature type="region of interest" description="Disordered" evidence="8">
    <location>
        <begin position="583"/>
        <end position="610"/>
    </location>
</feature>
<dbReference type="InterPro" id="IPR008984">
    <property type="entry name" value="SMAD_FHA_dom_sf"/>
</dbReference>
<proteinExistence type="inferred from homology"/>
<evidence type="ECO:0000256" key="4">
    <source>
        <dbReference type="ARBA" id="ARBA00022763"/>
    </source>
</evidence>
<evidence type="ECO:0000256" key="6">
    <source>
        <dbReference type="ARBA" id="ARBA00023242"/>
    </source>
</evidence>
<dbReference type="GO" id="GO:0005694">
    <property type="term" value="C:chromosome"/>
    <property type="evidence" value="ECO:0007669"/>
    <property type="project" value="UniProtKB-SubCell"/>
</dbReference>
<dbReference type="Proteomes" id="UP000770661">
    <property type="component" value="Unassembled WGS sequence"/>
</dbReference>
<feature type="region of interest" description="Disordered" evidence="8">
    <location>
        <begin position="396"/>
        <end position="468"/>
    </location>
</feature>
<feature type="region of interest" description="Disordered" evidence="8">
    <location>
        <begin position="484"/>
        <end position="536"/>
    </location>
</feature>
<dbReference type="InterPro" id="IPR043014">
    <property type="entry name" value="Nibrin_BRCT2_sf"/>
</dbReference>
<dbReference type="InterPro" id="IPR036420">
    <property type="entry name" value="BRCT_dom_sf"/>
</dbReference>
<dbReference type="GO" id="GO:0030870">
    <property type="term" value="C:Mre11 complex"/>
    <property type="evidence" value="ECO:0007669"/>
    <property type="project" value="InterPro"/>
</dbReference>
<feature type="compositionally biased region" description="Polar residues" evidence="8">
    <location>
        <begin position="398"/>
        <end position="417"/>
    </location>
</feature>
<feature type="compositionally biased region" description="Basic and acidic residues" evidence="8">
    <location>
        <begin position="484"/>
        <end position="496"/>
    </location>
</feature>
<dbReference type="Pfam" id="PF00498">
    <property type="entry name" value="FHA"/>
    <property type="match status" value="1"/>
</dbReference>
<dbReference type="PANTHER" id="PTHR12162:SF0">
    <property type="entry name" value="NIBRIN"/>
    <property type="match status" value="1"/>
</dbReference>
<keyword evidence="4" id="KW-0227">DNA damage</keyword>
<feature type="domain" description="FHA" evidence="9">
    <location>
        <begin position="23"/>
        <end position="82"/>
    </location>
</feature>
<keyword evidence="6" id="KW-0539">Nucleus</keyword>
<sequence length="768" mass="84883">MWLLQGSDKTAGQVHYLVCGQPLMVGRRDAHILLTSDDSASRKHATITLHFQPANIKTREAAMVEVRDLESKYGTFIKENQRLGAGVDHELHHGDTVRFGVYNTWRLEHQELTVCRSTLAGEGRQQLINALLTLGGHLQNHWSSDCCYLVMPSVTLTVKVASALADGRVIVLPEFFTKLVDAILQKTSHPDPAQFLPPVKVRTSGKAELLTEDNFQEVVSSKCLLISHATDSQQTNTLYSRTHDLLKQHRLRTVPEKEIGLAILFVSTEGHCNSSFKHSDIFKRSSSTSQPTEKLKVFAKETQDTEFSVSLTGAKVVPESGRQPSTSAENENPASRVPSKRPLTNSDSGGGKAKRSNRPLPDITQPLSTMELSELDGANDNKDDIKLIQDMTFKPEHTSTQGSEAPPSTTLDQSATVSFAPYTLPSLKTLDPEDEEQTQPFCPDKSEEDLLAVERGPKVNRPKSSVKVDSEVDLKFDEWWKKGKEDAVRKRGRSEETSPQIQETKKSKTESDNNSNNVVSNNGNGSSSKKRVLESDDSVFALPARPRQRERTVENLAPCKQTDNSDLFALPTRTQRTRKLPDFLESIPPTPTQATQVCPPTPESKPDVTSKAGDITVSKYIDREETKTTIKDSAETVGTPLSRTVVILEAMVITQPSLRAPPSKTQDSGSLPNYKTFRKVNPVRILKVIGGSDLVESDQADASQDFNVNPVRILKVIGGSDLVESDQADASQDFNVRVVAKNIRPLQEKLPSMDDDLFNLGGPIRKRR</sequence>
<dbReference type="Gene3D" id="3.40.50.10980">
    <property type="entry name" value="Nibrin, BRCT2 domain"/>
    <property type="match status" value="1"/>
</dbReference>
<name>A0A8J4YRL6_CHIOP</name>
<dbReference type="SUPFAM" id="SSF52113">
    <property type="entry name" value="BRCT domain"/>
    <property type="match status" value="1"/>
</dbReference>
<evidence type="ECO:0000256" key="7">
    <source>
        <dbReference type="ARBA" id="ARBA00044757"/>
    </source>
</evidence>
<dbReference type="CDD" id="cd22667">
    <property type="entry name" value="FHA_NBN"/>
    <property type="match status" value="1"/>
</dbReference>
<feature type="compositionally biased region" description="Low complexity" evidence="8">
    <location>
        <begin position="513"/>
        <end position="527"/>
    </location>
</feature>
<dbReference type="Gene3D" id="2.60.200.20">
    <property type="match status" value="1"/>
</dbReference>
<gene>
    <name evidence="10" type="primary">Nbn</name>
    <name evidence="10" type="ORF">GWK47_036392</name>
</gene>
<dbReference type="GO" id="GO:0000724">
    <property type="term" value="P:double-strand break repair via homologous recombination"/>
    <property type="evidence" value="ECO:0007669"/>
    <property type="project" value="TreeGrafter"/>
</dbReference>
<evidence type="ECO:0000256" key="5">
    <source>
        <dbReference type="ARBA" id="ARBA00023204"/>
    </source>
</evidence>
<dbReference type="AlphaFoldDB" id="A0A8J4YRL6"/>
<keyword evidence="3" id="KW-0158">Chromosome</keyword>
<dbReference type="InterPro" id="IPR040227">
    <property type="entry name" value="Nibrin-rel"/>
</dbReference>
<dbReference type="GO" id="GO:0007095">
    <property type="term" value="P:mitotic G2 DNA damage checkpoint signaling"/>
    <property type="evidence" value="ECO:0007669"/>
    <property type="project" value="InterPro"/>
</dbReference>
<evidence type="ECO:0000256" key="2">
    <source>
        <dbReference type="ARBA" id="ARBA00004286"/>
    </source>
</evidence>
<comment type="caution">
    <text evidence="10">The sequence shown here is derived from an EMBL/GenBank/DDBJ whole genome shotgun (WGS) entry which is preliminary data.</text>
</comment>
<comment type="subcellular location">
    <subcellularLocation>
        <location evidence="2">Chromosome</location>
    </subcellularLocation>
    <subcellularLocation>
        <location evidence="1">Nucleus</location>
    </subcellularLocation>
</comment>
<evidence type="ECO:0000256" key="3">
    <source>
        <dbReference type="ARBA" id="ARBA00022454"/>
    </source>
</evidence>
<evidence type="ECO:0000256" key="8">
    <source>
        <dbReference type="SAM" id="MobiDB-lite"/>
    </source>
</evidence>
<dbReference type="PROSITE" id="PS50006">
    <property type="entry name" value="FHA_DOMAIN"/>
    <property type="match status" value="1"/>
</dbReference>
<keyword evidence="5" id="KW-0234">DNA repair</keyword>
<dbReference type="GO" id="GO:0003684">
    <property type="term" value="F:damaged DNA binding"/>
    <property type="evidence" value="ECO:0007669"/>
    <property type="project" value="TreeGrafter"/>
</dbReference>
<accession>A0A8J4YRL6</accession>
<dbReference type="CDD" id="cd17741">
    <property type="entry name" value="BRCT_nibrin"/>
    <property type="match status" value="1"/>
</dbReference>
<dbReference type="SUPFAM" id="SSF49879">
    <property type="entry name" value="SMAD/FHA domain"/>
    <property type="match status" value="1"/>
</dbReference>
<dbReference type="InterPro" id="IPR000253">
    <property type="entry name" value="FHA_dom"/>
</dbReference>
<reference evidence="10" key="1">
    <citation type="submission" date="2020-07" db="EMBL/GenBank/DDBJ databases">
        <title>The High-quality genome of the commercially important snow crab, Chionoecetes opilio.</title>
        <authorList>
            <person name="Jeong J.-H."/>
            <person name="Ryu S."/>
        </authorList>
    </citation>
    <scope>NUCLEOTIDE SEQUENCE</scope>
    <source>
        <strain evidence="10">MADBK_172401_WGS</strain>
        <tissue evidence="10">Digestive gland</tissue>
    </source>
</reference>
<dbReference type="InterPro" id="IPR032429">
    <property type="entry name" value="Nibrin_BRCT2"/>
</dbReference>
<evidence type="ECO:0000259" key="9">
    <source>
        <dbReference type="PROSITE" id="PS50006"/>
    </source>
</evidence>
<evidence type="ECO:0000256" key="1">
    <source>
        <dbReference type="ARBA" id="ARBA00004123"/>
    </source>
</evidence>
<dbReference type="EMBL" id="JACEEZ010004305">
    <property type="protein sequence ID" value="KAG0726509.1"/>
    <property type="molecule type" value="Genomic_DNA"/>
</dbReference>
<dbReference type="Pfam" id="PF16508">
    <property type="entry name" value="NIBRIN_BRCT_II"/>
    <property type="match status" value="1"/>
</dbReference>
<dbReference type="OrthoDB" id="552194at2759"/>
<evidence type="ECO:0000313" key="11">
    <source>
        <dbReference type="Proteomes" id="UP000770661"/>
    </source>
</evidence>